<feature type="binding site" evidence="9">
    <location>
        <begin position="41"/>
        <end position="45"/>
    </location>
    <ligand>
        <name>4-amino-2-methyl-5-(diphosphooxymethyl)pyrimidine</name>
        <dbReference type="ChEBI" id="CHEBI:57841"/>
    </ligand>
</feature>
<evidence type="ECO:0000256" key="10">
    <source>
        <dbReference type="RuleBase" id="RU003826"/>
    </source>
</evidence>
<dbReference type="NCBIfam" id="TIGR00693">
    <property type="entry name" value="thiE"/>
    <property type="match status" value="1"/>
</dbReference>
<dbReference type="HAMAP" id="MF_00097">
    <property type="entry name" value="TMP_synthase"/>
    <property type="match status" value="1"/>
</dbReference>
<dbReference type="SUPFAM" id="SSF51391">
    <property type="entry name" value="Thiamin phosphate synthase"/>
    <property type="match status" value="1"/>
</dbReference>
<dbReference type="InterPro" id="IPR022998">
    <property type="entry name" value="ThiamineP_synth_TenI"/>
</dbReference>
<proteinExistence type="inferred from homology"/>
<comment type="function">
    <text evidence="9">Condenses 4-methyl-5-(beta-hydroxyethyl)thiazole monophosphate (THZ-P) and 2-methyl-4-amino-5-hydroxymethyl pyrimidine pyrophosphate (HMP-PP) to form thiamine monophosphate (TMP).</text>
</comment>
<dbReference type="RefSeq" id="WP_407882310.1">
    <property type="nucleotide sequence ID" value="NZ_BQXO01000001.1"/>
</dbReference>
<evidence type="ECO:0000256" key="9">
    <source>
        <dbReference type="HAMAP-Rule" id="MF_00097"/>
    </source>
</evidence>
<dbReference type="InterPro" id="IPR013785">
    <property type="entry name" value="Aldolase_TIM"/>
</dbReference>
<dbReference type="Pfam" id="PF02581">
    <property type="entry name" value="TMP-TENI"/>
    <property type="match status" value="1"/>
</dbReference>
<keyword evidence="3 9" id="KW-0479">Metal-binding</keyword>
<reference evidence="13 14" key="1">
    <citation type="submission" date="2022-03" db="EMBL/GenBank/DDBJ databases">
        <title>Draft genome sequence of Furfurilactobacillus curtus JCM 31185.</title>
        <authorList>
            <person name="Suzuki S."/>
            <person name="Endo A."/>
            <person name="Kajikawa A."/>
        </authorList>
    </citation>
    <scope>NUCLEOTIDE SEQUENCE [LARGE SCALE GENOMIC DNA]</scope>
    <source>
        <strain evidence="13 14">JCM 31185</strain>
    </source>
</reference>
<keyword evidence="5 9" id="KW-0784">Thiamine biosynthesis</keyword>
<comment type="catalytic activity">
    <reaction evidence="7 9 10">
        <text>2-(2-carboxy-4-methylthiazol-5-yl)ethyl phosphate + 4-amino-2-methyl-5-(diphosphooxymethyl)pyrimidine + 2 H(+) = thiamine phosphate + CO2 + diphosphate</text>
        <dbReference type="Rhea" id="RHEA:47848"/>
        <dbReference type="ChEBI" id="CHEBI:15378"/>
        <dbReference type="ChEBI" id="CHEBI:16526"/>
        <dbReference type="ChEBI" id="CHEBI:33019"/>
        <dbReference type="ChEBI" id="CHEBI:37575"/>
        <dbReference type="ChEBI" id="CHEBI:57841"/>
        <dbReference type="ChEBI" id="CHEBI:62890"/>
        <dbReference type="EC" id="2.5.1.3"/>
    </reaction>
</comment>
<comment type="similarity">
    <text evidence="9 10">Belongs to the thiamine-phosphate synthase family.</text>
</comment>
<dbReference type="InterPro" id="IPR034291">
    <property type="entry name" value="TMP_synthase"/>
</dbReference>
<feature type="binding site" evidence="9">
    <location>
        <position position="114"/>
    </location>
    <ligand>
        <name>4-amino-2-methyl-5-(diphosphooxymethyl)pyrimidine</name>
        <dbReference type="ChEBI" id="CHEBI:57841"/>
    </ligand>
</feature>
<organism evidence="13 14">
    <name type="scientific">Furfurilactobacillus curtus</name>
    <dbReference type="NCBI Taxonomy" id="1746200"/>
    <lineage>
        <taxon>Bacteria</taxon>
        <taxon>Bacillati</taxon>
        <taxon>Bacillota</taxon>
        <taxon>Bacilli</taxon>
        <taxon>Lactobacillales</taxon>
        <taxon>Lactobacillaceae</taxon>
        <taxon>Furfurilactobacillus</taxon>
    </lineage>
</organism>
<evidence type="ECO:0000313" key="14">
    <source>
        <dbReference type="Proteomes" id="UP001628078"/>
    </source>
</evidence>
<evidence type="ECO:0000256" key="11">
    <source>
        <dbReference type="RuleBase" id="RU004253"/>
    </source>
</evidence>
<evidence type="ECO:0000259" key="12">
    <source>
        <dbReference type="Pfam" id="PF02581"/>
    </source>
</evidence>
<feature type="binding site" evidence="9">
    <location>
        <position position="144"/>
    </location>
    <ligand>
        <name>4-amino-2-methyl-5-(diphosphooxymethyl)pyrimidine</name>
        <dbReference type="ChEBI" id="CHEBI:57841"/>
    </ligand>
</feature>
<comment type="catalytic activity">
    <reaction evidence="8 9 10">
        <text>2-[(2R,5Z)-2-carboxy-4-methylthiazol-5(2H)-ylidene]ethyl phosphate + 4-amino-2-methyl-5-(diphosphooxymethyl)pyrimidine + 2 H(+) = thiamine phosphate + CO2 + diphosphate</text>
        <dbReference type="Rhea" id="RHEA:47844"/>
        <dbReference type="ChEBI" id="CHEBI:15378"/>
        <dbReference type="ChEBI" id="CHEBI:16526"/>
        <dbReference type="ChEBI" id="CHEBI:33019"/>
        <dbReference type="ChEBI" id="CHEBI:37575"/>
        <dbReference type="ChEBI" id="CHEBI:57841"/>
        <dbReference type="ChEBI" id="CHEBI:62899"/>
        <dbReference type="EC" id="2.5.1.3"/>
    </reaction>
</comment>
<feature type="binding site" evidence="9">
    <location>
        <position position="76"/>
    </location>
    <ligand>
        <name>4-amino-2-methyl-5-(diphosphooxymethyl)pyrimidine</name>
        <dbReference type="ChEBI" id="CHEBI:57841"/>
    </ligand>
</feature>
<feature type="binding site" evidence="9">
    <location>
        <position position="172"/>
    </location>
    <ligand>
        <name>2-[(2R,5Z)-2-carboxy-4-methylthiazol-5(2H)-ylidene]ethyl phosphate</name>
        <dbReference type="ChEBI" id="CHEBI:62899"/>
    </ligand>
</feature>
<keyword evidence="14" id="KW-1185">Reference proteome</keyword>
<evidence type="ECO:0000256" key="3">
    <source>
        <dbReference type="ARBA" id="ARBA00022723"/>
    </source>
</evidence>
<comment type="catalytic activity">
    <reaction evidence="6 9 10">
        <text>4-methyl-5-(2-phosphooxyethyl)-thiazole + 4-amino-2-methyl-5-(diphosphooxymethyl)pyrimidine + H(+) = thiamine phosphate + diphosphate</text>
        <dbReference type="Rhea" id="RHEA:22328"/>
        <dbReference type="ChEBI" id="CHEBI:15378"/>
        <dbReference type="ChEBI" id="CHEBI:33019"/>
        <dbReference type="ChEBI" id="CHEBI:37575"/>
        <dbReference type="ChEBI" id="CHEBI:57841"/>
        <dbReference type="ChEBI" id="CHEBI:58296"/>
        <dbReference type="EC" id="2.5.1.3"/>
    </reaction>
</comment>
<evidence type="ECO:0000256" key="4">
    <source>
        <dbReference type="ARBA" id="ARBA00022842"/>
    </source>
</evidence>
<dbReference type="EC" id="2.5.1.3" evidence="9"/>
<feature type="binding site" evidence="9">
    <location>
        <position position="77"/>
    </location>
    <ligand>
        <name>Mg(2+)</name>
        <dbReference type="ChEBI" id="CHEBI:18420"/>
    </ligand>
</feature>
<dbReference type="Gene3D" id="3.20.20.70">
    <property type="entry name" value="Aldolase class I"/>
    <property type="match status" value="1"/>
</dbReference>
<dbReference type="InterPro" id="IPR036206">
    <property type="entry name" value="ThiamineP_synth_sf"/>
</dbReference>
<feature type="binding site" evidence="9">
    <location>
        <begin position="192"/>
        <end position="193"/>
    </location>
    <ligand>
        <name>2-[(2R,5Z)-2-carboxy-4-methylthiazol-5(2H)-ylidene]ethyl phosphate</name>
        <dbReference type="ChEBI" id="CHEBI:62899"/>
    </ligand>
</feature>
<keyword evidence="4 9" id="KW-0460">Magnesium</keyword>
<name>A0ABQ5JKW4_9LACO</name>
<gene>
    <name evidence="9 13" type="primary">thiE</name>
    <name evidence="13" type="ORF">JCM31185_03350</name>
</gene>
<dbReference type="PANTHER" id="PTHR20857">
    <property type="entry name" value="THIAMINE-PHOSPHATE PYROPHOSPHORYLASE"/>
    <property type="match status" value="1"/>
</dbReference>
<dbReference type="Proteomes" id="UP001628078">
    <property type="component" value="Unassembled WGS sequence"/>
</dbReference>
<evidence type="ECO:0000256" key="2">
    <source>
        <dbReference type="ARBA" id="ARBA00022679"/>
    </source>
</evidence>
<accession>A0ABQ5JKW4</accession>
<feature type="binding site" evidence="9">
    <location>
        <position position="96"/>
    </location>
    <ligand>
        <name>Mg(2+)</name>
        <dbReference type="ChEBI" id="CHEBI:18420"/>
    </ligand>
</feature>
<evidence type="ECO:0000256" key="6">
    <source>
        <dbReference type="ARBA" id="ARBA00047334"/>
    </source>
</evidence>
<comment type="cofactor">
    <cofactor evidence="9">
        <name>Mg(2+)</name>
        <dbReference type="ChEBI" id="CHEBI:18420"/>
    </cofactor>
    <text evidence="9">Binds 1 Mg(2+) ion per subunit.</text>
</comment>
<keyword evidence="2 9" id="KW-0808">Transferase</keyword>
<evidence type="ECO:0000256" key="5">
    <source>
        <dbReference type="ARBA" id="ARBA00022977"/>
    </source>
</evidence>
<evidence type="ECO:0000256" key="1">
    <source>
        <dbReference type="ARBA" id="ARBA00005165"/>
    </source>
</evidence>
<feature type="domain" description="Thiamine phosphate synthase/TenI" evidence="12">
    <location>
        <begin position="11"/>
        <end position="194"/>
    </location>
</feature>
<comment type="caution">
    <text evidence="13">The sequence shown here is derived from an EMBL/GenBank/DDBJ whole genome shotgun (WGS) entry which is preliminary data.</text>
</comment>
<feature type="binding site" evidence="9">
    <location>
        <begin position="141"/>
        <end position="143"/>
    </location>
    <ligand>
        <name>2-[(2R,5Z)-2-carboxy-4-methylthiazol-5(2H)-ylidene]ethyl phosphate</name>
        <dbReference type="ChEBI" id="CHEBI:62899"/>
    </ligand>
</feature>
<comment type="pathway">
    <text evidence="1 9 11">Cofactor biosynthesis; thiamine diphosphate biosynthesis; thiamine phosphate from 4-amino-2-methyl-5-diphosphomethylpyrimidine and 4-methyl-5-(2-phosphoethyl)-thiazole: step 1/1.</text>
</comment>
<dbReference type="PANTHER" id="PTHR20857:SF15">
    <property type="entry name" value="THIAMINE-PHOSPHATE SYNTHASE"/>
    <property type="match status" value="1"/>
</dbReference>
<protein>
    <recommendedName>
        <fullName evidence="9">Thiamine-phosphate synthase</fullName>
        <shortName evidence="9">TP synthase</shortName>
        <shortName evidence="9">TPS</shortName>
        <ecNumber evidence="9">2.5.1.3</ecNumber>
    </recommendedName>
    <alternativeName>
        <fullName evidence="9">Thiamine-phosphate pyrophosphorylase</fullName>
        <shortName evidence="9">TMP pyrophosphorylase</shortName>
        <shortName evidence="9">TMP-PPase</shortName>
    </alternativeName>
</protein>
<dbReference type="EMBL" id="BQXO01000001">
    <property type="protein sequence ID" value="GKT05046.1"/>
    <property type="molecule type" value="Genomic_DNA"/>
</dbReference>
<dbReference type="CDD" id="cd00564">
    <property type="entry name" value="TMP_TenI"/>
    <property type="match status" value="1"/>
</dbReference>
<evidence type="ECO:0000256" key="7">
    <source>
        <dbReference type="ARBA" id="ARBA00047851"/>
    </source>
</evidence>
<evidence type="ECO:0000313" key="13">
    <source>
        <dbReference type="EMBL" id="GKT05046.1"/>
    </source>
</evidence>
<sequence length="217" mass="23162">MKFNTKMLQAYFVAGSQDVPQGQTLPEQLSAAIAGGITAFQFREKGPRALMGAEKVALGQTLHELCRQAEIPFFVDDDVVLARTLRADGIHVGQKDQRIEQVINELPGLIIGYSCHTVAQINHANELTVVDYVGSGPVYPTLSKADADPALGISGLKQLLAVSKKPIVAIGGIDQNNLANVAQTGVAGAAVISMLTRADDVQMTATMLRRTFTNFDA</sequence>
<evidence type="ECO:0000256" key="8">
    <source>
        <dbReference type="ARBA" id="ARBA00047883"/>
    </source>
</evidence>